<name>A0A6A6YS44_9PEZI</name>
<feature type="region of interest" description="Disordered" evidence="1">
    <location>
        <begin position="124"/>
        <end position="154"/>
    </location>
</feature>
<reference evidence="2 4" key="1">
    <citation type="journal article" date="2020" name="Stud. Mycol.">
        <title>101 Dothideomycetes genomes: a test case for predicting lifestyles and emergence of pathogens.</title>
        <authorList>
            <person name="Haridas S."/>
            <person name="Albert R."/>
            <person name="Binder M."/>
            <person name="Bloem J."/>
            <person name="Labutti K."/>
            <person name="Salamov A."/>
            <person name="Andreopoulos B."/>
            <person name="Baker S."/>
            <person name="Barry K."/>
            <person name="Bills G."/>
            <person name="Bluhm B."/>
            <person name="Cannon C."/>
            <person name="Castanera R."/>
            <person name="Culley D."/>
            <person name="Daum C."/>
            <person name="Ezra D."/>
            <person name="Gonzalez J."/>
            <person name="Henrissat B."/>
            <person name="Kuo A."/>
            <person name="Liang C."/>
            <person name="Lipzen A."/>
            <person name="Lutzoni F."/>
            <person name="Magnuson J."/>
            <person name="Mondo S."/>
            <person name="Nolan M."/>
            <person name="Ohm R."/>
            <person name="Pangilinan J."/>
            <person name="Park H.-J."/>
            <person name="Ramirez L."/>
            <person name="Alfaro M."/>
            <person name="Sun H."/>
            <person name="Tritt A."/>
            <person name="Yoshinaga Y."/>
            <person name="Zwiers L.-H."/>
            <person name="Turgeon B."/>
            <person name="Goodwin S."/>
            <person name="Spatafora J."/>
            <person name="Crous P."/>
            <person name="Grigoriev I."/>
        </authorList>
    </citation>
    <scope>NUCLEOTIDE SEQUENCE</scope>
    <source>
        <strain evidence="2 4">CBS 304.34</strain>
    </source>
</reference>
<dbReference type="AlphaFoldDB" id="A0A6A6YS44"/>
<feature type="compositionally biased region" description="Polar residues" evidence="1">
    <location>
        <begin position="289"/>
        <end position="303"/>
    </location>
</feature>
<reference evidence="4" key="2">
    <citation type="submission" date="2020-04" db="EMBL/GenBank/DDBJ databases">
        <authorList>
            <consortium name="NCBI Genome Project"/>
        </authorList>
    </citation>
    <scope>NUCLEOTIDE SEQUENCE</scope>
    <source>
        <strain evidence="4">CBS 304.34</strain>
    </source>
</reference>
<protein>
    <submittedName>
        <fullName evidence="2 4">Uncharacterized protein</fullName>
    </submittedName>
</protein>
<proteinExistence type="predicted"/>
<gene>
    <name evidence="2 4" type="ORF">BDZ99DRAFT_475280</name>
</gene>
<evidence type="ECO:0000313" key="2">
    <source>
        <dbReference type="EMBL" id="KAF2811766.1"/>
    </source>
</evidence>
<evidence type="ECO:0000313" key="4">
    <source>
        <dbReference type="RefSeq" id="XP_033578730.1"/>
    </source>
</evidence>
<dbReference type="RefSeq" id="XP_033578730.1">
    <property type="nucleotide sequence ID" value="XM_033721975.1"/>
</dbReference>
<dbReference type="OrthoDB" id="10414942at2759"/>
<accession>A0A6A6YS44</accession>
<dbReference type="GeneID" id="54462868"/>
<keyword evidence="3" id="KW-1185">Reference proteome</keyword>
<feature type="compositionally biased region" description="Basic and acidic residues" evidence="1">
    <location>
        <begin position="279"/>
        <end position="288"/>
    </location>
</feature>
<evidence type="ECO:0000313" key="3">
    <source>
        <dbReference type="Proteomes" id="UP000504636"/>
    </source>
</evidence>
<reference evidence="4" key="3">
    <citation type="submission" date="2025-04" db="UniProtKB">
        <authorList>
            <consortium name="RefSeq"/>
        </authorList>
    </citation>
    <scope>IDENTIFICATION</scope>
    <source>
        <strain evidence="4">CBS 304.34</strain>
    </source>
</reference>
<dbReference type="Proteomes" id="UP000504636">
    <property type="component" value="Unplaced"/>
</dbReference>
<sequence>MPPRRVSLLGSSYNDTGITPDHQNHWMNQKYTARLSIFQKGLGTQRNQIIGHQEVSVSGPGPFHTGQGPQNNHYHNASASGALNIGTQNVYCAANYSDAFPNAQGAEKLQQYAQHIVRALNIAQQQQQPQRGSAVPGGQPPTGGKNPAERQKTQETVVVEHVVRTAWHSLSEEEYQKIIHERAKATFHNATDAEITLLENAIRVYITICIERGFRHDEVTHSIHETATRWDTAWRNPYNNAHSDPVVVNILKWCNEGYMDMNEVRTLIANAPAKFVPVEPKKGRKSQDRAAQSQFRANGNGSLNHLLPQELSRPTPSDRRVFPKKSQHMEKVFQFATKSFEHQQFVDVMVEAHVQRLVKDGFTLQAAVRRIAHAAMWLRGKPIEGDAQDADRSMVSVLVNWGAKNNISGSDVKGMVREAAKKFGPRLDRNG</sequence>
<dbReference type="EMBL" id="MU003698">
    <property type="protein sequence ID" value="KAF2811766.1"/>
    <property type="molecule type" value="Genomic_DNA"/>
</dbReference>
<evidence type="ECO:0000256" key="1">
    <source>
        <dbReference type="SAM" id="MobiDB-lite"/>
    </source>
</evidence>
<organism evidence="2">
    <name type="scientific">Mytilinidion resinicola</name>
    <dbReference type="NCBI Taxonomy" id="574789"/>
    <lineage>
        <taxon>Eukaryota</taxon>
        <taxon>Fungi</taxon>
        <taxon>Dikarya</taxon>
        <taxon>Ascomycota</taxon>
        <taxon>Pezizomycotina</taxon>
        <taxon>Dothideomycetes</taxon>
        <taxon>Pleosporomycetidae</taxon>
        <taxon>Mytilinidiales</taxon>
        <taxon>Mytilinidiaceae</taxon>
        <taxon>Mytilinidion</taxon>
    </lineage>
</organism>
<feature type="region of interest" description="Disordered" evidence="1">
    <location>
        <begin position="278"/>
        <end position="321"/>
    </location>
</feature>